<dbReference type="InterPro" id="IPR000760">
    <property type="entry name" value="Inositol_monophosphatase-like"/>
</dbReference>
<feature type="binding site" evidence="8">
    <location>
        <position position="219"/>
    </location>
    <ligand>
        <name>Mg(2+)</name>
        <dbReference type="ChEBI" id="CHEBI:18420"/>
        <label>1</label>
        <note>catalytic</note>
    </ligand>
</feature>
<dbReference type="Gene3D" id="3.30.540.10">
    <property type="entry name" value="Fructose-1,6-Bisphosphatase, subunit A, domain 1"/>
    <property type="match status" value="1"/>
</dbReference>
<dbReference type="AlphaFoldDB" id="A0A4Q9DPR6"/>
<feature type="binding site" evidence="8">
    <location>
        <position position="65"/>
    </location>
    <ligand>
        <name>Mg(2+)</name>
        <dbReference type="ChEBI" id="CHEBI:18420"/>
        <label>1</label>
        <note>catalytic</note>
    </ligand>
</feature>
<evidence type="ECO:0000313" key="10">
    <source>
        <dbReference type="EMBL" id="TBL75790.1"/>
    </source>
</evidence>
<dbReference type="FunFam" id="3.30.540.10:FF:000013">
    <property type="entry name" value="Inositol-1-monophosphatase"/>
    <property type="match status" value="1"/>
</dbReference>
<dbReference type="InterPro" id="IPR033942">
    <property type="entry name" value="IMPase"/>
</dbReference>
<comment type="similarity">
    <text evidence="3 9">Belongs to the inositol monophosphatase superfamily.</text>
</comment>
<keyword evidence="4 8" id="KW-0479">Metal-binding</keyword>
<dbReference type="CDD" id="cd01639">
    <property type="entry name" value="IMPase"/>
    <property type="match status" value="1"/>
</dbReference>
<comment type="catalytic activity">
    <reaction evidence="1 9">
        <text>a myo-inositol phosphate + H2O = myo-inositol + phosphate</text>
        <dbReference type="Rhea" id="RHEA:24056"/>
        <dbReference type="ChEBI" id="CHEBI:15377"/>
        <dbReference type="ChEBI" id="CHEBI:17268"/>
        <dbReference type="ChEBI" id="CHEBI:43474"/>
        <dbReference type="ChEBI" id="CHEBI:84139"/>
        <dbReference type="EC" id="3.1.3.25"/>
    </reaction>
</comment>
<keyword evidence="11" id="KW-1185">Reference proteome</keyword>
<gene>
    <name evidence="10" type="ORF">EYB31_21825</name>
</gene>
<dbReference type="InterPro" id="IPR020550">
    <property type="entry name" value="Inositol_monophosphatase_CS"/>
</dbReference>
<evidence type="ECO:0000256" key="9">
    <source>
        <dbReference type="RuleBase" id="RU364068"/>
    </source>
</evidence>
<protein>
    <recommendedName>
        <fullName evidence="9">Inositol-1-monophosphatase</fullName>
        <ecNumber evidence="9">3.1.3.25</ecNumber>
    </recommendedName>
</protein>
<evidence type="ECO:0000256" key="7">
    <source>
        <dbReference type="ARBA" id="ARBA00063608"/>
    </source>
</evidence>
<dbReference type="GO" id="GO:0046854">
    <property type="term" value="P:phosphatidylinositol phosphate biosynthetic process"/>
    <property type="evidence" value="ECO:0007669"/>
    <property type="project" value="InterPro"/>
</dbReference>
<feature type="binding site" evidence="8">
    <location>
        <position position="92"/>
    </location>
    <ligand>
        <name>Mg(2+)</name>
        <dbReference type="ChEBI" id="CHEBI:18420"/>
        <label>1</label>
        <note>catalytic</note>
    </ligand>
</feature>
<dbReference type="Proteomes" id="UP000293142">
    <property type="component" value="Unassembled WGS sequence"/>
</dbReference>
<dbReference type="InterPro" id="IPR022337">
    <property type="entry name" value="Inositol_monophosphatase_SuhB"/>
</dbReference>
<evidence type="ECO:0000256" key="3">
    <source>
        <dbReference type="ARBA" id="ARBA00009759"/>
    </source>
</evidence>
<dbReference type="SUPFAM" id="SSF56655">
    <property type="entry name" value="Carbohydrate phosphatase"/>
    <property type="match status" value="1"/>
</dbReference>
<dbReference type="PROSITE" id="PS00630">
    <property type="entry name" value="IMP_2"/>
    <property type="match status" value="1"/>
</dbReference>
<dbReference type="GO" id="GO:0006020">
    <property type="term" value="P:inositol metabolic process"/>
    <property type="evidence" value="ECO:0007669"/>
    <property type="project" value="TreeGrafter"/>
</dbReference>
<evidence type="ECO:0000313" key="11">
    <source>
        <dbReference type="Proteomes" id="UP000293142"/>
    </source>
</evidence>
<name>A0A4Q9DPR6_9BACL</name>
<dbReference type="GO" id="GO:0008934">
    <property type="term" value="F:inositol monophosphate 1-phosphatase activity"/>
    <property type="evidence" value="ECO:0007669"/>
    <property type="project" value="InterPro"/>
</dbReference>
<dbReference type="GO" id="GO:0046872">
    <property type="term" value="F:metal ion binding"/>
    <property type="evidence" value="ECO:0007669"/>
    <property type="project" value="UniProtKB-KW"/>
</dbReference>
<proteinExistence type="inferred from homology"/>
<dbReference type="OrthoDB" id="9772456at2"/>
<feature type="binding site" evidence="8">
    <location>
        <position position="94"/>
    </location>
    <ligand>
        <name>Mg(2+)</name>
        <dbReference type="ChEBI" id="CHEBI:18420"/>
        <label>1</label>
        <note>catalytic</note>
    </ligand>
</feature>
<evidence type="ECO:0000256" key="8">
    <source>
        <dbReference type="PIRSR" id="PIRSR600760-2"/>
    </source>
</evidence>
<dbReference type="Gene3D" id="3.40.190.80">
    <property type="match status" value="1"/>
</dbReference>
<dbReference type="Pfam" id="PF00459">
    <property type="entry name" value="Inositol_P"/>
    <property type="match status" value="1"/>
</dbReference>
<accession>A0A4Q9DPR6</accession>
<keyword evidence="6 8" id="KW-0460">Magnesium</keyword>
<evidence type="ECO:0000256" key="2">
    <source>
        <dbReference type="ARBA" id="ARBA00001946"/>
    </source>
</evidence>
<organism evidence="10 11">
    <name type="scientific">Paenibacillus thalictri</name>
    <dbReference type="NCBI Taxonomy" id="2527873"/>
    <lineage>
        <taxon>Bacteria</taxon>
        <taxon>Bacillati</taxon>
        <taxon>Bacillota</taxon>
        <taxon>Bacilli</taxon>
        <taxon>Bacillales</taxon>
        <taxon>Paenibacillaceae</taxon>
        <taxon>Paenibacillus</taxon>
    </lineage>
</organism>
<dbReference type="EC" id="3.1.3.25" evidence="9"/>
<feature type="binding site" evidence="8">
    <location>
        <position position="95"/>
    </location>
    <ligand>
        <name>Mg(2+)</name>
        <dbReference type="ChEBI" id="CHEBI:18420"/>
        <label>1</label>
        <note>catalytic</note>
    </ligand>
</feature>
<sequence>MSYLDVAVDIAREAGKMIKSKLDTDFVTEEKSSSFDVVTEIDKASEKLIRDRLREAFPDHKFLGEEESFQHETSLADRLAAAAEDDFVWIVDPIDGTSNFVQRIPGFTVSIALACKGELTVGVIYDPCRDDMYYAEKGKGAFLNGKPIRVAETEGLSRSVVSTGFPSDPQMREAVFDSLREIGSQSRTVRALGSAACHLAYVAAGKLHAFWEYGLNAWDIAAGVLLIQEAGGTVSDAQGNPYSLATRHIVGSNKGIHESLIAVLKPLGY</sequence>
<dbReference type="PANTHER" id="PTHR20854:SF4">
    <property type="entry name" value="INOSITOL-1-MONOPHOSPHATASE-RELATED"/>
    <property type="match status" value="1"/>
</dbReference>
<evidence type="ECO:0000256" key="5">
    <source>
        <dbReference type="ARBA" id="ARBA00022801"/>
    </source>
</evidence>
<evidence type="ECO:0000256" key="1">
    <source>
        <dbReference type="ARBA" id="ARBA00001033"/>
    </source>
</evidence>
<comment type="subunit">
    <text evidence="7">Homodimer. The rRNA transcription and antitermination complex (rrnTAC) consists of RNA polymerase (RNAP), NusA, NusB, NusE (rpsJ), NusG, SubB, ribosomal protein S4, DNA and precursor rRNA; S4 is more flexible than other subunits.</text>
</comment>
<reference evidence="10 11" key="1">
    <citation type="submission" date="2019-02" db="EMBL/GenBank/DDBJ databases">
        <title>Paenibacillus sp. nov., isolated from surface-sterilized tissue of Thalictrum simplex L.</title>
        <authorList>
            <person name="Tuo L."/>
        </authorList>
    </citation>
    <scope>NUCLEOTIDE SEQUENCE [LARGE SCALE GENOMIC DNA]</scope>
    <source>
        <strain evidence="10 11">N2SHLJ1</strain>
    </source>
</reference>
<dbReference type="GO" id="GO:0007165">
    <property type="term" value="P:signal transduction"/>
    <property type="evidence" value="ECO:0007669"/>
    <property type="project" value="TreeGrafter"/>
</dbReference>
<dbReference type="PRINTS" id="PR01959">
    <property type="entry name" value="SBIMPHPHTASE"/>
</dbReference>
<dbReference type="PANTHER" id="PTHR20854">
    <property type="entry name" value="INOSITOL MONOPHOSPHATASE"/>
    <property type="match status" value="1"/>
</dbReference>
<evidence type="ECO:0000256" key="4">
    <source>
        <dbReference type="ARBA" id="ARBA00022723"/>
    </source>
</evidence>
<comment type="caution">
    <text evidence="10">The sequence shown here is derived from an EMBL/GenBank/DDBJ whole genome shotgun (WGS) entry which is preliminary data.</text>
</comment>
<dbReference type="PRINTS" id="PR00377">
    <property type="entry name" value="IMPHPHTASES"/>
</dbReference>
<comment type="cofactor">
    <cofactor evidence="2 8 9">
        <name>Mg(2+)</name>
        <dbReference type="ChEBI" id="CHEBI:18420"/>
    </cofactor>
</comment>
<keyword evidence="5 9" id="KW-0378">Hydrolase</keyword>
<dbReference type="EMBL" id="SIRE01000016">
    <property type="protein sequence ID" value="TBL75790.1"/>
    <property type="molecule type" value="Genomic_DNA"/>
</dbReference>
<evidence type="ECO:0000256" key="6">
    <source>
        <dbReference type="ARBA" id="ARBA00022842"/>
    </source>
</evidence>